<dbReference type="OrthoDB" id="5431013at2759"/>
<evidence type="ECO:0008006" key="3">
    <source>
        <dbReference type="Google" id="ProtNLM"/>
    </source>
</evidence>
<dbReference type="AlphaFoldDB" id="A0A6A6GWS4"/>
<evidence type="ECO:0000313" key="2">
    <source>
        <dbReference type="Proteomes" id="UP000800092"/>
    </source>
</evidence>
<reference evidence="1" key="1">
    <citation type="journal article" date="2020" name="Stud. Mycol.">
        <title>101 Dothideomycetes genomes: a test case for predicting lifestyles and emergence of pathogens.</title>
        <authorList>
            <person name="Haridas S."/>
            <person name="Albert R."/>
            <person name="Binder M."/>
            <person name="Bloem J."/>
            <person name="Labutti K."/>
            <person name="Salamov A."/>
            <person name="Andreopoulos B."/>
            <person name="Baker S."/>
            <person name="Barry K."/>
            <person name="Bills G."/>
            <person name="Bluhm B."/>
            <person name="Cannon C."/>
            <person name="Castanera R."/>
            <person name="Culley D."/>
            <person name="Daum C."/>
            <person name="Ezra D."/>
            <person name="Gonzalez J."/>
            <person name="Henrissat B."/>
            <person name="Kuo A."/>
            <person name="Liang C."/>
            <person name="Lipzen A."/>
            <person name="Lutzoni F."/>
            <person name="Magnuson J."/>
            <person name="Mondo S."/>
            <person name="Nolan M."/>
            <person name="Ohm R."/>
            <person name="Pangilinan J."/>
            <person name="Park H.-J."/>
            <person name="Ramirez L."/>
            <person name="Alfaro M."/>
            <person name="Sun H."/>
            <person name="Tritt A."/>
            <person name="Yoshinaga Y."/>
            <person name="Zwiers L.-H."/>
            <person name="Turgeon B."/>
            <person name="Goodwin S."/>
            <person name="Spatafora J."/>
            <person name="Crous P."/>
            <person name="Grigoriev I."/>
        </authorList>
    </citation>
    <scope>NUCLEOTIDE SEQUENCE</scope>
    <source>
        <strain evidence="1">Tuck. ex Michener</strain>
    </source>
</reference>
<dbReference type="EMBL" id="ML991848">
    <property type="protein sequence ID" value="KAF2230058.1"/>
    <property type="molecule type" value="Genomic_DNA"/>
</dbReference>
<dbReference type="GO" id="GO:0006355">
    <property type="term" value="P:regulation of DNA-templated transcription"/>
    <property type="evidence" value="ECO:0007669"/>
    <property type="project" value="InterPro"/>
</dbReference>
<gene>
    <name evidence="1" type="ORF">EV356DRAFT_520194</name>
</gene>
<protein>
    <recommendedName>
        <fullName evidence="3">Fungal N-terminal domain-containing protein</fullName>
    </recommendedName>
</protein>
<sequence>MAEIVGLVASIVTLAETGLRIARGISRVADEFGQARAQIKSIATDTRAVSFILRELRKRLEQVNADQGVINETREVTAEIVTLCKTDIDDVGKFLSDLQSESGTQISIRQKTKWLFTKSKISLRLSSLNSLKLTLSLLMHTLDFMQYGTLDEHIKEEVERLVSESKGTRNVLVQAEQSDRNTLDYFQEAEAASSDVLTRLDNFVEGTLPGNTDVNNIHAGTSAVVLLNPQGIDADIIGRQNGRNSDHVDSAVTQMDRMEEDDFVLIAGHVWLQARATRFAVKVIELWSADSQGLRHTNDEAISSSVRPVASPSTDGVFEPKAMLRFRFETPGDEWYLVRYPRDEEVRFESCALLKFPRALADLLAQEMSKIVQDLAKRYLGSSDRMYIEKEKWCLLDNNHTVVPSNLWLDAFKPGSKVLLRLRLEDRDLREAFLRESNFSDPLFVKRLGLTGNEREICLNCYRHESGFGRHYKADSRMRLVLAAWGYSRSDLDG</sequence>
<dbReference type="PANTHER" id="PTHR36167">
    <property type="entry name" value="C2H2 FINGER DOMAIN TRANSCRIPTION FACTOR (EUROFUNG)-RELATED"/>
    <property type="match status" value="1"/>
</dbReference>
<organism evidence="1 2">
    <name type="scientific">Viridothelium virens</name>
    <name type="common">Speckled blister lichen</name>
    <name type="synonym">Trypethelium virens</name>
    <dbReference type="NCBI Taxonomy" id="1048519"/>
    <lineage>
        <taxon>Eukaryota</taxon>
        <taxon>Fungi</taxon>
        <taxon>Dikarya</taxon>
        <taxon>Ascomycota</taxon>
        <taxon>Pezizomycotina</taxon>
        <taxon>Dothideomycetes</taxon>
        <taxon>Dothideomycetes incertae sedis</taxon>
        <taxon>Trypetheliales</taxon>
        <taxon>Trypetheliaceae</taxon>
        <taxon>Viridothelium</taxon>
    </lineage>
</organism>
<name>A0A6A6GWS4_VIRVR</name>
<evidence type="ECO:0000313" key="1">
    <source>
        <dbReference type="EMBL" id="KAF2230058.1"/>
    </source>
</evidence>
<dbReference type="InterPro" id="IPR039327">
    <property type="entry name" value="CON7-like"/>
</dbReference>
<dbReference type="PANTHER" id="PTHR36167:SF3">
    <property type="entry name" value="C2H2 FINGER DOMAIN TRANSCRIPTION FACTOR (EUROFUNG)-RELATED"/>
    <property type="match status" value="1"/>
</dbReference>
<proteinExistence type="predicted"/>
<dbReference type="Proteomes" id="UP000800092">
    <property type="component" value="Unassembled WGS sequence"/>
</dbReference>
<keyword evidence="2" id="KW-1185">Reference proteome</keyword>
<accession>A0A6A6GWS4</accession>